<dbReference type="PANTHER" id="PTHR47249:SF1">
    <property type="entry name" value="VACUOLAR PROTEIN 8"/>
    <property type="match status" value="1"/>
</dbReference>
<dbReference type="Proteomes" id="UP000222542">
    <property type="component" value="Unassembled WGS sequence"/>
</dbReference>
<dbReference type="GO" id="GO:0043495">
    <property type="term" value="F:protein-membrane adaptor activity"/>
    <property type="evidence" value="ECO:0007669"/>
    <property type="project" value="InterPro"/>
</dbReference>
<protein>
    <submittedName>
        <fullName evidence="2">Uncharacterized protein</fullName>
    </submittedName>
</protein>
<reference evidence="2 3" key="2">
    <citation type="journal article" date="2017" name="Genome Biol.">
        <title>New reference genome sequences of hot pepper reveal the massive evolution of plant disease-resistance genes by retroduplication.</title>
        <authorList>
            <person name="Kim S."/>
            <person name="Park J."/>
            <person name="Yeom S.I."/>
            <person name="Kim Y.M."/>
            <person name="Seo E."/>
            <person name="Kim K.T."/>
            <person name="Kim M.S."/>
            <person name="Lee J.M."/>
            <person name="Cheong K."/>
            <person name="Shin H.S."/>
            <person name="Kim S.B."/>
            <person name="Han K."/>
            <person name="Lee J."/>
            <person name="Park M."/>
            <person name="Lee H.A."/>
            <person name="Lee H.Y."/>
            <person name="Lee Y."/>
            <person name="Oh S."/>
            <person name="Lee J.H."/>
            <person name="Choi E."/>
            <person name="Choi E."/>
            <person name="Lee S.E."/>
            <person name="Jeon J."/>
            <person name="Kim H."/>
            <person name="Choi G."/>
            <person name="Song H."/>
            <person name="Lee J."/>
            <person name="Lee S.C."/>
            <person name="Kwon J.K."/>
            <person name="Lee H.Y."/>
            <person name="Koo N."/>
            <person name="Hong Y."/>
            <person name="Kim R.W."/>
            <person name="Kang W.H."/>
            <person name="Huh J.H."/>
            <person name="Kang B.C."/>
            <person name="Yang T.J."/>
            <person name="Lee Y.H."/>
            <person name="Bennetzen J.L."/>
            <person name="Choi D."/>
        </authorList>
    </citation>
    <scope>NUCLEOTIDE SEQUENCE [LARGE SCALE GENOMIC DNA]</scope>
    <source>
        <strain evidence="3">cv. CM334</strain>
    </source>
</reference>
<sequence length="122" mass="13660">MVENSIPDKLQTRLRSEGGIMALLGMVRCRHPDLLSQVGRGIENFVKCELRVSTQEDSALTMVAQNSNKLALRHLAELVFARDMISGGALWELIRISHDCSRDDTRSFARQTLSSLTSQVEM</sequence>
<keyword evidence="3" id="KW-1185">Reference proteome</keyword>
<reference evidence="2 3" key="1">
    <citation type="journal article" date="2014" name="Nat. Genet.">
        <title>Genome sequence of the hot pepper provides insights into the evolution of pungency in Capsicum species.</title>
        <authorList>
            <person name="Kim S."/>
            <person name="Park M."/>
            <person name="Yeom S.I."/>
            <person name="Kim Y.M."/>
            <person name="Lee J.M."/>
            <person name="Lee H.A."/>
            <person name="Seo E."/>
            <person name="Choi J."/>
            <person name="Cheong K."/>
            <person name="Kim K.T."/>
            <person name="Jung K."/>
            <person name="Lee G.W."/>
            <person name="Oh S.K."/>
            <person name="Bae C."/>
            <person name="Kim S.B."/>
            <person name="Lee H.Y."/>
            <person name="Kim S.Y."/>
            <person name="Kim M.S."/>
            <person name="Kang B.C."/>
            <person name="Jo Y.D."/>
            <person name="Yang H.B."/>
            <person name="Jeong H.J."/>
            <person name="Kang W.H."/>
            <person name="Kwon J.K."/>
            <person name="Shin C."/>
            <person name="Lim J.Y."/>
            <person name="Park J.H."/>
            <person name="Huh J.H."/>
            <person name="Kim J.S."/>
            <person name="Kim B.D."/>
            <person name="Cohen O."/>
            <person name="Paran I."/>
            <person name="Suh M.C."/>
            <person name="Lee S.B."/>
            <person name="Kim Y.K."/>
            <person name="Shin Y."/>
            <person name="Noh S.J."/>
            <person name="Park J."/>
            <person name="Seo Y.S."/>
            <person name="Kwon S.Y."/>
            <person name="Kim H.A."/>
            <person name="Park J.M."/>
            <person name="Kim H.J."/>
            <person name="Choi S.B."/>
            <person name="Bosland P.W."/>
            <person name="Reeves G."/>
            <person name="Jo S.H."/>
            <person name="Lee B.W."/>
            <person name="Cho H.T."/>
            <person name="Choi H.S."/>
            <person name="Lee M.S."/>
            <person name="Yu Y."/>
            <person name="Do Choi Y."/>
            <person name="Park B.S."/>
            <person name="van Deynze A."/>
            <person name="Ashrafi H."/>
            <person name="Hill T."/>
            <person name="Kim W.T."/>
            <person name="Pai H.S."/>
            <person name="Ahn H.K."/>
            <person name="Yeam I."/>
            <person name="Giovannoni J.J."/>
            <person name="Rose J.K."/>
            <person name="Sorensen I."/>
            <person name="Lee S.J."/>
            <person name="Kim R.W."/>
            <person name="Choi I.Y."/>
            <person name="Choi B.S."/>
            <person name="Lim J.S."/>
            <person name="Lee Y.H."/>
            <person name="Choi D."/>
        </authorList>
    </citation>
    <scope>NUCLEOTIDE SEQUENCE [LARGE SCALE GENOMIC DNA]</scope>
    <source>
        <strain evidence="3">cv. CM334</strain>
    </source>
</reference>
<dbReference type="Gramene" id="PHT75790">
    <property type="protein sequence ID" value="PHT75790"/>
    <property type="gene ID" value="T459_19312"/>
</dbReference>
<proteinExistence type="predicted"/>
<gene>
    <name evidence="2" type="ORF">T459_19312</name>
</gene>
<comment type="caution">
    <text evidence="2">The sequence shown here is derived from an EMBL/GenBank/DDBJ whole genome shotgun (WGS) entry which is preliminary data.</text>
</comment>
<organism evidence="2 3">
    <name type="scientific">Capsicum annuum</name>
    <name type="common">Capsicum pepper</name>
    <dbReference type="NCBI Taxonomy" id="4072"/>
    <lineage>
        <taxon>Eukaryota</taxon>
        <taxon>Viridiplantae</taxon>
        <taxon>Streptophyta</taxon>
        <taxon>Embryophyta</taxon>
        <taxon>Tracheophyta</taxon>
        <taxon>Spermatophyta</taxon>
        <taxon>Magnoliopsida</taxon>
        <taxon>eudicotyledons</taxon>
        <taxon>Gunneridae</taxon>
        <taxon>Pentapetalae</taxon>
        <taxon>asterids</taxon>
        <taxon>lamiids</taxon>
        <taxon>Solanales</taxon>
        <taxon>Solanaceae</taxon>
        <taxon>Solanoideae</taxon>
        <taxon>Capsiceae</taxon>
        <taxon>Capsicum</taxon>
    </lineage>
</organism>
<evidence type="ECO:0000313" key="3">
    <source>
        <dbReference type="Proteomes" id="UP000222542"/>
    </source>
</evidence>
<dbReference type="GO" id="GO:0071562">
    <property type="term" value="P:nucleus-vacuole junction assembly"/>
    <property type="evidence" value="ECO:0007669"/>
    <property type="project" value="InterPro"/>
</dbReference>
<keyword evidence="1" id="KW-0677">Repeat</keyword>
<evidence type="ECO:0000313" key="2">
    <source>
        <dbReference type="EMBL" id="PHT75790.1"/>
    </source>
</evidence>
<dbReference type="AlphaFoldDB" id="A0A2G2Z198"/>
<evidence type="ECO:0000256" key="1">
    <source>
        <dbReference type="ARBA" id="ARBA00022737"/>
    </source>
</evidence>
<dbReference type="SMR" id="A0A2G2Z198"/>
<dbReference type="EMBL" id="AYRZ02000007">
    <property type="protein sequence ID" value="PHT75790.1"/>
    <property type="molecule type" value="Genomic_DNA"/>
</dbReference>
<dbReference type="PANTHER" id="PTHR47249">
    <property type="entry name" value="VACUOLAR PROTEIN 8"/>
    <property type="match status" value="1"/>
</dbReference>
<dbReference type="OMA" id="CSRDDTR"/>
<dbReference type="STRING" id="4072.A0A2G2Z198"/>
<accession>A0A2G2Z198</accession>
<dbReference type="InterPro" id="IPR045156">
    <property type="entry name" value="Vac8"/>
</dbReference>
<name>A0A2G2Z198_CAPAN</name>